<gene>
    <name evidence="1" type="ORF">NCS_11148</name>
</gene>
<proteinExistence type="predicted"/>
<name>A0A2H1FF22_9ARCH</name>
<sequence>MSNDSNPEKLPSDKEIKKFMKDFIHEFKPYAAKLTGENMSMHYDNNDLQNIKNFIELANDYNRKENSIASEDIAEHAKLQKRMDLTDDILKSILGLTSDNPALELAQISNPKNSYEKIIPDINYRTLMRGTIHKVLHTIDQMGKLEQINNFIKSMRPDDVFAMSQSAIRVNEIIRSVLKTRKRITKEIVEQYVENYKEISGFLEPLIVVLFGMQQIIQDKYKLFTEIKEKIPIGNLTNQLKSDQMFNPLVEKYDPRTRNSIIHVSYHIDPINKKIEFNDKGKMFSLTYSKFVEYVQEVTKIAIIICHFEEEIRFLTFLGYAKKRDDTLNLNIEY</sequence>
<accession>A0A2H1FF22</accession>
<dbReference type="EMBL" id="LT841358">
    <property type="protein sequence ID" value="SMH71341.1"/>
    <property type="molecule type" value="Genomic_DNA"/>
</dbReference>
<evidence type="ECO:0000313" key="2">
    <source>
        <dbReference type="Proteomes" id="UP000230607"/>
    </source>
</evidence>
<dbReference type="Proteomes" id="UP000230607">
    <property type="component" value="Chromosome 1"/>
</dbReference>
<dbReference type="RefSeq" id="WP_157927328.1">
    <property type="nucleotide sequence ID" value="NZ_LT841358.1"/>
</dbReference>
<dbReference type="AlphaFoldDB" id="A0A2H1FF22"/>
<organism evidence="1 2">
    <name type="scientific">Candidatus Nitrosotalea okcheonensis</name>
    <dbReference type="NCBI Taxonomy" id="1903276"/>
    <lineage>
        <taxon>Archaea</taxon>
        <taxon>Nitrososphaerota</taxon>
        <taxon>Nitrososphaeria</taxon>
        <taxon>Nitrosotaleales</taxon>
        <taxon>Nitrosotaleaceae</taxon>
        <taxon>Nitrosotalea</taxon>
    </lineage>
</organism>
<evidence type="ECO:0000313" key="1">
    <source>
        <dbReference type="EMBL" id="SMH71341.1"/>
    </source>
</evidence>
<keyword evidence="2" id="KW-1185">Reference proteome</keyword>
<protein>
    <submittedName>
        <fullName evidence="1">Uncharacterized protein</fullName>
    </submittedName>
</protein>
<reference evidence="2" key="1">
    <citation type="submission" date="2017-03" db="EMBL/GenBank/DDBJ databases">
        <authorList>
            <person name="Herbold C."/>
        </authorList>
    </citation>
    <scope>NUCLEOTIDE SEQUENCE [LARGE SCALE GENOMIC DNA]</scope>
</reference>